<dbReference type="AlphaFoldDB" id="A0A1H6TX52"/>
<dbReference type="RefSeq" id="WP_091635131.1">
    <property type="nucleotide sequence ID" value="NZ_FNYW01000023.1"/>
</dbReference>
<dbReference type="STRING" id="1130080.SAMN04488113_12338"/>
<dbReference type="Pfam" id="PF06335">
    <property type="entry name" value="DUF1054"/>
    <property type="match status" value="1"/>
</dbReference>
<proteinExistence type="predicted"/>
<dbReference type="SUPFAM" id="SSF142913">
    <property type="entry name" value="YktB/PF0168-like"/>
    <property type="match status" value="1"/>
</dbReference>
<dbReference type="InterPro" id="IPR053707">
    <property type="entry name" value="UPF0637_domain_sf"/>
</dbReference>
<reference evidence="2" key="1">
    <citation type="submission" date="2016-10" db="EMBL/GenBank/DDBJ databases">
        <authorList>
            <person name="Varghese N."/>
            <person name="Submissions S."/>
        </authorList>
    </citation>
    <scope>NUCLEOTIDE SEQUENCE [LARGE SCALE GENOMIC DNA]</scope>
    <source>
        <strain evidence="2">DSM 25751</strain>
    </source>
</reference>
<organism evidence="1 2">
    <name type="scientific">Alkalibacterium gilvum</name>
    <dbReference type="NCBI Taxonomy" id="1130080"/>
    <lineage>
        <taxon>Bacteria</taxon>
        <taxon>Bacillati</taxon>
        <taxon>Bacillota</taxon>
        <taxon>Bacilli</taxon>
        <taxon>Lactobacillales</taxon>
        <taxon>Carnobacteriaceae</taxon>
        <taxon>Alkalibacterium</taxon>
    </lineage>
</organism>
<evidence type="ECO:0000313" key="2">
    <source>
        <dbReference type="Proteomes" id="UP000198564"/>
    </source>
</evidence>
<keyword evidence="2" id="KW-1185">Reference proteome</keyword>
<protein>
    <submittedName>
        <fullName evidence="1">Uncharacterized protein</fullName>
    </submittedName>
</protein>
<sequence length="96" mass="11786">MRECFQNTDFALFNIEDLNERMEAIRENIQPIFKHYGDLFMEEVNTFTEFKGSFHIAQHRRRTTNPPDTTWLVHGWTATRWKRRSIMFWILMTFHC</sequence>
<accession>A0A1H6TX52</accession>
<dbReference type="InterPro" id="IPR009403">
    <property type="entry name" value="UPF0637"/>
</dbReference>
<dbReference type="EMBL" id="FNYW01000023">
    <property type="protein sequence ID" value="SEI82804.1"/>
    <property type="molecule type" value="Genomic_DNA"/>
</dbReference>
<evidence type="ECO:0000313" key="1">
    <source>
        <dbReference type="EMBL" id="SEI82804.1"/>
    </source>
</evidence>
<dbReference type="Gene3D" id="3.30.930.20">
    <property type="entry name" value="Protein of unknown function DUF1054"/>
    <property type="match status" value="1"/>
</dbReference>
<dbReference type="OrthoDB" id="9812818at2"/>
<name>A0A1H6TX52_9LACT</name>
<dbReference type="Proteomes" id="UP000198564">
    <property type="component" value="Unassembled WGS sequence"/>
</dbReference>
<gene>
    <name evidence="1" type="ORF">SAMN04488113_12338</name>
</gene>